<reference evidence="1 2" key="1">
    <citation type="submission" date="2023-06" db="EMBL/GenBank/DDBJ databases">
        <title>Alkalimonas sp., MEB004 an alkaliphilic bacterium isolated from Lonar Lake, India.</title>
        <authorList>
            <person name="Joshi A."/>
            <person name="Thite S."/>
        </authorList>
    </citation>
    <scope>NUCLEOTIDE SEQUENCE [LARGE SCALE GENOMIC DNA]</scope>
    <source>
        <strain evidence="1 2">MEB004</strain>
    </source>
</reference>
<protein>
    <submittedName>
        <fullName evidence="1">Uncharacterized protein</fullName>
    </submittedName>
</protein>
<evidence type="ECO:0000313" key="1">
    <source>
        <dbReference type="EMBL" id="MEE2024881.1"/>
    </source>
</evidence>
<dbReference type="Proteomes" id="UP001339167">
    <property type="component" value="Unassembled WGS sequence"/>
</dbReference>
<name>A0ABU7JGS8_9GAMM</name>
<dbReference type="RefSeq" id="WP_330088208.1">
    <property type="nucleotide sequence ID" value="NZ_JAUGZK010000008.1"/>
</dbReference>
<dbReference type="EMBL" id="JAUGZK010000008">
    <property type="protein sequence ID" value="MEE2024881.1"/>
    <property type="molecule type" value="Genomic_DNA"/>
</dbReference>
<comment type="caution">
    <text evidence="1">The sequence shown here is derived from an EMBL/GenBank/DDBJ whole genome shotgun (WGS) entry which is preliminary data.</text>
</comment>
<proteinExistence type="predicted"/>
<evidence type="ECO:0000313" key="2">
    <source>
        <dbReference type="Proteomes" id="UP001339167"/>
    </source>
</evidence>
<sequence length="185" mass="20859">MAKLLLLSPTLCWQQRLPELSPYSVFVLFDTHCDAAGLKGVFFDTHRSLAEYATWSMIEHSRVIAFGDAKRLVEYLTPSDVVFFCHKWCGLVAAARVKKGPVQAPDTNTLYRDVEFLTPIPTRDSVLQAMPFGKDDELSGKRFFLAKTIKVPYLSRAEAELILSELCSYLEGGILSLERLQPNNQ</sequence>
<organism evidence="1 2">
    <name type="scientific">Alkalimonas mucilaginosa</name>
    <dbReference type="NCBI Taxonomy" id="3057676"/>
    <lineage>
        <taxon>Bacteria</taxon>
        <taxon>Pseudomonadati</taxon>
        <taxon>Pseudomonadota</taxon>
        <taxon>Gammaproteobacteria</taxon>
        <taxon>Alkalimonas</taxon>
    </lineage>
</organism>
<gene>
    <name evidence="1" type="ORF">QWF21_11540</name>
</gene>
<accession>A0ABU7JGS8</accession>
<keyword evidence="2" id="KW-1185">Reference proteome</keyword>